<evidence type="ECO:0008006" key="3">
    <source>
        <dbReference type="Google" id="ProtNLM"/>
    </source>
</evidence>
<gene>
    <name evidence="1" type="ORF">OH76DRAFT_558646</name>
</gene>
<sequence>MCHGPATRAMLNHDILYVIFEQLAAPDRSWYKYEGVTVPGRERSSQERGEAIRRATLASCVRVCRAFFEPAACVLWKDLVDLGAIPACHEGGSYDVTPPCSSLKRRERYLSHIRAIHHPQRPSGVVPHVIASRAEVEKAPPLALTKLRWIQEVPGSLDLLTLLSPSLQSLHIIFRHPRSWRRDQASMHRDFVETLLVRIAERAPTLTYLRITRTSGIPESWLVPIQRFSRAETVDLREPMYDAVSSSALLQPLSTLQHLRTLRLRLQSTSCAPAPGVDAGFGGFGALRELHLNGKFAQLQDATGFLRGLASPYLRSLRIDDCECRTDAFAEALHDFCAVLESQFAFTLQVVALSVYGIGPSLTLERPLAEYLHPLLQVGGLRDVRLSLAPKGVLVAVSEADMRAMADSWPLLERLHLDCGLCRSGGGAGLSHRVVEWMRQACARLEDIQLPIDEERFATSTGGRFGPCAGPDPRK</sequence>
<dbReference type="SUPFAM" id="SSF52047">
    <property type="entry name" value="RNI-like"/>
    <property type="match status" value="1"/>
</dbReference>
<dbReference type="Gene3D" id="3.80.10.10">
    <property type="entry name" value="Ribonuclease Inhibitor"/>
    <property type="match status" value="1"/>
</dbReference>
<keyword evidence="2" id="KW-1185">Reference proteome</keyword>
<evidence type="ECO:0000313" key="1">
    <source>
        <dbReference type="EMBL" id="RDX49145.1"/>
    </source>
</evidence>
<organism evidence="1 2">
    <name type="scientific">Lentinus brumalis</name>
    <dbReference type="NCBI Taxonomy" id="2498619"/>
    <lineage>
        <taxon>Eukaryota</taxon>
        <taxon>Fungi</taxon>
        <taxon>Dikarya</taxon>
        <taxon>Basidiomycota</taxon>
        <taxon>Agaricomycotina</taxon>
        <taxon>Agaricomycetes</taxon>
        <taxon>Polyporales</taxon>
        <taxon>Polyporaceae</taxon>
        <taxon>Lentinus</taxon>
    </lineage>
</organism>
<proteinExistence type="predicted"/>
<dbReference type="Proteomes" id="UP000256964">
    <property type="component" value="Unassembled WGS sequence"/>
</dbReference>
<evidence type="ECO:0000313" key="2">
    <source>
        <dbReference type="Proteomes" id="UP000256964"/>
    </source>
</evidence>
<dbReference type="OrthoDB" id="2752751at2759"/>
<name>A0A371D9B8_9APHY</name>
<reference evidence="1 2" key="1">
    <citation type="journal article" date="2018" name="Biotechnol. Biofuels">
        <title>Integrative visual omics of the white-rot fungus Polyporus brumalis exposes the biotechnological potential of its oxidative enzymes for delignifying raw plant biomass.</title>
        <authorList>
            <person name="Miyauchi S."/>
            <person name="Rancon A."/>
            <person name="Drula E."/>
            <person name="Hage H."/>
            <person name="Chaduli D."/>
            <person name="Favel A."/>
            <person name="Grisel S."/>
            <person name="Henrissat B."/>
            <person name="Herpoel-Gimbert I."/>
            <person name="Ruiz-Duenas F.J."/>
            <person name="Chevret D."/>
            <person name="Hainaut M."/>
            <person name="Lin J."/>
            <person name="Wang M."/>
            <person name="Pangilinan J."/>
            <person name="Lipzen A."/>
            <person name="Lesage-Meessen L."/>
            <person name="Navarro D."/>
            <person name="Riley R."/>
            <person name="Grigoriev I.V."/>
            <person name="Zhou S."/>
            <person name="Raouche S."/>
            <person name="Rosso M.N."/>
        </authorList>
    </citation>
    <scope>NUCLEOTIDE SEQUENCE [LARGE SCALE GENOMIC DNA]</scope>
    <source>
        <strain evidence="1 2">BRFM 1820</strain>
    </source>
</reference>
<protein>
    <recommendedName>
        <fullName evidence="3">F-box domain-containing protein</fullName>
    </recommendedName>
</protein>
<dbReference type="AlphaFoldDB" id="A0A371D9B8"/>
<dbReference type="STRING" id="139420.A0A371D9B8"/>
<accession>A0A371D9B8</accession>
<dbReference type="EMBL" id="KZ857407">
    <property type="protein sequence ID" value="RDX49145.1"/>
    <property type="molecule type" value="Genomic_DNA"/>
</dbReference>
<dbReference type="InterPro" id="IPR032675">
    <property type="entry name" value="LRR_dom_sf"/>
</dbReference>